<organism evidence="3 4">
    <name type="scientific">Fonsecaea multimorphosa CBS 102226</name>
    <dbReference type="NCBI Taxonomy" id="1442371"/>
    <lineage>
        <taxon>Eukaryota</taxon>
        <taxon>Fungi</taxon>
        <taxon>Dikarya</taxon>
        <taxon>Ascomycota</taxon>
        <taxon>Pezizomycotina</taxon>
        <taxon>Eurotiomycetes</taxon>
        <taxon>Chaetothyriomycetidae</taxon>
        <taxon>Chaetothyriales</taxon>
        <taxon>Herpotrichiellaceae</taxon>
        <taxon>Fonsecaea</taxon>
    </lineage>
</organism>
<dbReference type="PANTHER" id="PTHR35394">
    <property type="entry name" value="DUF3176 DOMAIN-CONTAINING PROTEIN"/>
    <property type="match status" value="1"/>
</dbReference>
<dbReference type="GeneID" id="27706950"/>
<dbReference type="RefSeq" id="XP_016636861.1">
    <property type="nucleotide sequence ID" value="XM_016771722.1"/>
</dbReference>
<keyword evidence="4" id="KW-1185">Reference proteome</keyword>
<proteinExistence type="predicted"/>
<dbReference type="EMBL" id="KN848063">
    <property type="protein sequence ID" value="KIY02739.1"/>
    <property type="molecule type" value="Genomic_DNA"/>
</dbReference>
<evidence type="ECO:0000313" key="3">
    <source>
        <dbReference type="EMBL" id="KIY02739.1"/>
    </source>
</evidence>
<dbReference type="VEuPathDB" id="FungiDB:Z520_01204"/>
<feature type="transmembrane region" description="Helical" evidence="2">
    <location>
        <begin position="41"/>
        <end position="65"/>
    </location>
</feature>
<dbReference type="InterPro" id="IPR021514">
    <property type="entry name" value="DUF3176"/>
</dbReference>
<name>A0A0D2L127_9EURO</name>
<feature type="region of interest" description="Disordered" evidence="1">
    <location>
        <begin position="1"/>
        <end position="26"/>
    </location>
</feature>
<sequence>MEETSSSSQSSTQKQLTSHSTHSQRSVTSPSWWTRMSLDNWVWELSAALLCICILAAIAAILFVYDNRPIPDLPDGLTINAIVSLLAGFANAALLAVLASALRQEKWLWFIGKPRPLNTVDAFEEASRGPYGSLLLILSRRGSYRALVAALVTVLALGFEPFLQQVLNTVVRDNPVPSQPASIRTPTSYNESVSGNLGGSGLSLNALIGAFGGAAGAIPNPICPSGNCTWPVYNTLAMCTMCTDMTSHVKVEGDPYNINLTSHFEKFSQSNQSSSSTTWSPTYSFPHGNPVNVSVNLDLSSSGMVEWFVTYPRRVVWPLNIDPAPDSHWGKSWDNKSYAGISSPLFAMGYLDINTTSSFDGLVVQAATECAFTPCVRTMDTVVRSGTTISNATATDYGTVIINQNQPDGRILTGWNAEVNGTNYFAYDAGNDDAQGRAYLLIQALRIALEGNTTYSYGGYWYSDPSEQGDTFNFSSTSFDQVAGPWSSAGQQAIDGNGNFSDVVNSVGQALTGRFQQLQDTVAIGTTLHSEAVIVVRWEWISYPLALVVLGLAGLFLTMFSTRRNHMAVWKESTLPLLFRYTAPVELQQAAHSTSTPGGLGRPSTTFSFSNTIPCGGPDPNKVSSIVTQASEEQVQLRRRDSSWILDSDPQPPADSKDSLSLQRIWHRV</sequence>
<dbReference type="Pfam" id="PF11374">
    <property type="entry name" value="DUF3176"/>
    <property type="match status" value="1"/>
</dbReference>
<keyword evidence="2" id="KW-1133">Transmembrane helix</keyword>
<protein>
    <submittedName>
        <fullName evidence="3">Uncharacterized protein</fullName>
    </submittedName>
</protein>
<evidence type="ECO:0000313" key="4">
    <source>
        <dbReference type="Proteomes" id="UP000053411"/>
    </source>
</evidence>
<dbReference type="STRING" id="1442371.A0A0D2L127"/>
<reference evidence="3 4" key="1">
    <citation type="submission" date="2015-01" db="EMBL/GenBank/DDBJ databases">
        <title>The Genome Sequence of Fonsecaea multimorphosa CBS 102226.</title>
        <authorList>
            <consortium name="The Broad Institute Genomics Platform"/>
            <person name="Cuomo C."/>
            <person name="de Hoog S."/>
            <person name="Gorbushina A."/>
            <person name="Stielow B."/>
            <person name="Teixiera M."/>
            <person name="Abouelleil A."/>
            <person name="Chapman S.B."/>
            <person name="Priest M."/>
            <person name="Young S.K."/>
            <person name="Wortman J."/>
            <person name="Nusbaum C."/>
            <person name="Birren B."/>
        </authorList>
    </citation>
    <scope>NUCLEOTIDE SEQUENCE [LARGE SCALE GENOMIC DNA]</scope>
    <source>
        <strain evidence="3 4">CBS 102226</strain>
    </source>
</reference>
<feature type="compositionally biased region" description="Low complexity" evidence="1">
    <location>
        <begin position="1"/>
        <end position="24"/>
    </location>
</feature>
<accession>A0A0D2L127</accession>
<dbReference type="PANTHER" id="PTHR35394:SF5">
    <property type="entry name" value="DUF3176 DOMAIN-CONTAINING PROTEIN"/>
    <property type="match status" value="1"/>
</dbReference>
<keyword evidence="2" id="KW-0472">Membrane</keyword>
<evidence type="ECO:0000256" key="1">
    <source>
        <dbReference type="SAM" id="MobiDB-lite"/>
    </source>
</evidence>
<feature type="transmembrane region" description="Helical" evidence="2">
    <location>
        <begin position="77"/>
        <end position="102"/>
    </location>
</feature>
<dbReference type="OrthoDB" id="5242705at2759"/>
<feature type="transmembrane region" description="Helical" evidence="2">
    <location>
        <begin position="144"/>
        <end position="163"/>
    </location>
</feature>
<dbReference type="AlphaFoldDB" id="A0A0D2L127"/>
<evidence type="ECO:0000256" key="2">
    <source>
        <dbReference type="SAM" id="Phobius"/>
    </source>
</evidence>
<gene>
    <name evidence="3" type="ORF">Z520_01204</name>
</gene>
<feature type="transmembrane region" description="Helical" evidence="2">
    <location>
        <begin position="540"/>
        <end position="560"/>
    </location>
</feature>
<keyword evidence="2" id="KW-0812">Transmembrane</keyword>
<dbReference type="Proteomes" id="UP000053411">
    <property type="component" value="Unassembled WGS sequence"/>
</dbReference>